<organism evidence="4 5">
    <name type="scientific">Kipferlia bialata</name>
    <dbReference type="NCBI Taxonomy" id="797122"/>
    <lineage>
        <taxon>Eukaryota</taxon>
        <taxon>Metamonada</taxon>
        <taxon>Carpediemonas-like organisms</taxon>
        <taxon>Kipferlia</taxon>
    </lineage>
</organism>
<dbReference type="EMBL" id="BDIP01009692">
    <property type="protein sequence ID" value="GIQ92433.1"/>
    <property type="molecule type" value="Genomic_DNA"/>
</dbReference>
<dbReference type="PROSITE" id="PS50850">
    <property type="entry name" value="MFS"/>
    <property type="match status" value="1"/>
</dbReference>
<protein>
    <recommendedName>
        <fullName evidence="3">Major facilitator superfamily (MFS) profile domain-containing protein</fullName>
    </recommendedName>
</protein>
<dbReference type="Proteomes" id="UP000265618">
    <property type="component" value="Unassembled WGS sequence"/>
</dbReference>
<comment type="caution">
    <text evidence="4">The sequence shown here is derived from an EMBL/GenBank/DDBJ whole genome shotgun (WGS) entry which is preliminary data.</text>
</comment>
<proteinExistence type="predicted"/>
<dbReference type="GO" id="GO:0022857">
    <property type="term" value="F:transmembrane transporter activity"/>
    <property type="evidence" value="ECO:0007669"/>
    <property type="project" value="InterPro"/>
</dbReference>
<feature type="non-terminal residue" evidence="4">
    <location>
        <position position="1"/>
    </location>
</feature>
<evidence type="ECO:0000313" key="5">
    <source>
        <dbReference type="Proteomes" id="UP000265618"/>
    </source>
</evidence>
<dbReference type="AlphaFoldDB" id="A0A9K3DAY1"/>
<dbReference type="GO" id="GO:0016020">
    <property type="term" value="C:membrane"/>
    <property type="evidence" value="ECO:0007669"/>
    <property type="project" value="UniProtKB-SubCell"/>
</dbReference>
<evidence type="ECO:0000259" key="3">
    <source>
        <dbReference type="PROSITE" id="PS50850"/>
    </source>
</evidence>
<reference evidence="4 5" key="1">
    <citation type="journal article" date="2018" name="PLoS ONE">
        <title>The draft genome of Kipferlia bialata reveals reductive genome evolution in fornicate parasites.</title>
        <authorList>
            <person name="Tanifuji G."/>
            <person name="Takabayashi S."/>
            <person name="Kume K."/>
            <person name="Takagi M."/>
            <person name="Nakayama T."/>
            <person name="Kamikawa R."/>
            <person name="Inagaki Y."/>
            <person name="Hashimoto T."/>
        </authorList>
    </citation>
    <scope>NUCLEOTIDE SEQUENCE [LARGE SCALE GENOMIC DNA]</scope>
    <source>
        <strain evidence="4">NY0173</strain>
    </source>
</reference>
<name>A0A9K3DAY1_9EUKA</name>
<feature type="transmembrane region" description="Helical" evidence="2">
    <location>
        <begin position="20"/>
        <end position="53"/>
    </location>
</feature>
<gene>
    <name evidence="4" type="ORF">KIPB_016199</name>
</gene>
<accession>A0A9K3DAY1</accession>
<feature type="domain" description="Major facilitator superfamily (MFS) profile" evidence="3">
    <location>
        <begin position="1"/>
        <end position="60"/>
    </location>
</feature>
<keyword evidence="2" id="KW-0472">Membrane</keyword>
<comment type="subcellular location">
    <subcellularLocation>
        <location evidence="1">Membrane</location>
        <topology evidence="1">Multi-pass membrane protein</topology>
    </subcellularLocation>
</comment>
<dbReference type="InterPro" id="IPR036259">
    <property type="entry name" value="MFS_trans_sf"/>
</dbReference>
<dbReference type="InterPro" id="IPR020846">
    <property type="entry name" value="MFS_dom"/>
</dbReference>
<evidence type="ECO:0000256" key="1">
    <source>
        <dbReference type="ARBA" id="ARBA00004141"/>
    </source>
</evidence>
<evidence type="ECO:0000313" key="4">
    <source>
        <dbReference type="EMBL" id="GIQ92433.1"/>
    </source>
</evidence>
<keyword evidence="2" id="KW-1133">Transmembrane helix</keyword>
<sequence>IMVITPVVTGVLLLQVGWRIAFMLLGFLGVAFTLLALAIIPATPVIIGICIYMYMRIYIY</sequence>
<keyword evidence="5" id="KW-1185">Reference proteome</keyword>
<evidence type="ECO:0000256" key="2">
    <source>
        <dbReference type="SAM" id="Phobius"/>
    </source>
</evidence>
<keyword evidence="2" id="KW-0812">Transmembrane</keyword>
<dbReference type="SUPFAM" id="SSF103473">
    <property type="entry name" value="MFS general substrate transporter"/>
    <property type="match status" value="1"/>
</dbReference>